<dbReference type="GO" id="GO:0015628">
    <property type="term" value="P:protein secretion by the type II secretion system"/>
    <property type="evidence" value="ECO:0007669"/>
    <property type="project" value="TreeGrafter"/>
</dbReference>
<evidence type="ECO:0000313" key="4">
    <source>
        <dbReference type="Proteomes" id="UP000447876"/>
    </source>
</evidence>
<keyword evidence="2" id="KW-0812">Transmembrane</keyword>
<protein>
    <recommendedName>
        <fullName evidence="5">Helix-hairpin-helix domain-containing protein</fullName>
    </recommendedName>
</protein>
<sequence>MSQKYTNQNQPSGIAASWWVAATFVPLGLTSFVAFLYAGIRVKNHVWRNFGFMYLGLLIGAFMMSGSGVGASIVFTMWIVSIIHAFTIRQDYLVQLAAIKEMEQQRSQQMWQDSQSQFNTATDGRTLPHNMPPVPRTVELPPYNMPAPEGMGSPQGAVPPPSGSMPPPVGHVPPPSGSMPPPVGQVPLSLGGMPPPLGNVPPPSGWMPPPQGAVPPPFGGMPSSMDNEPLSSGSMPPLTKRPLLERDRTDINTASEAQIASLPGIGTILAKRVMMKREELGGFKSLEHFSDVMGLKKYTLDRIAPLVVFSHKSNAPINSPASGRIIDY</sequence>
<dbReference type="Proteomes" id="UP000447876">
    <property type="component" value="Unassembled WGS sequence"/>
</dbReference>
<feature type="transmembrane region" description="Helical" evidence="2">
    <location>
        <begin position="16"/>
        <end position="40"/>
    </location>
</feature>
<reference evidence="3 4" key="1">
    <citation type="submission" date="2019-11" db="EMBL/GenBank/DDBJ databases">
        <title>Draft genome sequences of five Paenibacillus species of dairy origin.</title>
        <authorList>
            <person name="Olajide A.M."/>
            <person name="Chen S."/>
            <person name="Lapointe G."/>
        </authorList>
    </citation>
    <scope>NUCLEOTIDE SEQUENCE [LARGE SCALE GENOMIC DNA]</scope>
    <source>
        <strain evidence="3 4">12CR55</strain>
    </source>
</reference>
<dbReference type="PANTHER" id="PTHR21180">
    <property type="entry name" value="ENDONUCLEASE/EXONUCLEASE/PHOSPHATASE FAMILY DOMAIN-CONTAINING PROTEIN 1"/>
    <property type="match status" value="1"/>
</dbReference>
<keyword evidence="2" id="KW-1133">Transmembrane helix</keyword>
<accession>A0A7X2Z5U0</accession>
<keyword evidence="2" id="KW-0472">Membrane</keyword>
<proteinExistence type="predicted"/>
<dbReference type="SUPFAM" id="SSF47781">
    <property type="entry name" value="RuvA domain 2-like"/>
    <property type="match status" value="1"/>
</dbReference>
<dbReference type="Gene3D" id="1.10.150.320">
    <property type="entry name" value="Photosystem II 12 kDa extrinsic protein"/>
    <property type="match status" value="1"/>
</dbReference>
<feature type="compositionally biased region" description="Pro residues" evidence="1">
    <location>
        <begin position="157"/>
        <end position="183"/>
    </location>
</feature>
<evidence type="ECO:0008006" key="5">
    <source>
        <dbReference type="Google" id="ProtNLM"/>
    </source>
</evidence>
<evidence type="ECO:0000313" key="3">
    <source>
        <dbReference type="EMBL" id="MUG48067.1"/>
    </source>
</evidence>
<dbReference type="InterPro" id="IPR010994">
    <property type="entry name" value="RuvA_2-like"/>
</dbReference>
<gene>
    <name evidence="3" type="ORF">GNP95_24290</name>
</gene>
<dbReference type="GO" id="GO:0015627">
    <property type="term" value="C:type II protein secretion system complex"/>
    <property type="evidence" value="ECO:0007669"/>
    <property type="project" value="TreeGrafter"/>
</dbReference>
<dbReference type="InterPro" id="IPR051675">
    <property type="entry name" value="Endo/Exo/Phosphatase_dom_1"/>
</dbReference>
<dbReference type="AlphaFoldDB" id="A0A7X2Z5U0"/>
<dbReference type="Pfam" id="PF12836">
    <property type="entry name" value="HHH_3"/>
    <property type="match status" value="1"/>
</dbReference>
<feature type="region of interest" description="Disordered" evidence="1">
    <location>
        <begin position="146"/>
        <end position="183"/>
    </location>
</feature>
<dbReference type="OrthoDB" id="1929550at2"/>
<name>A0A7X2Z5U0_9BACL</name>
<evidence type="ECO:0000256" key="1">
    <source>
        <dbReference type="SAM" id="MobiDB-lite"/>
    </source>
</evidence>
<dbReference type="PANTHER" id="PTHR21180:SF32">
    <property type="entry name" value="ENDONUCLEASE_EXONUCLEASE_PHOSPHATASE FAMILY DOMAIN-CONTAINING PROTEIN 1"/>
    <property type="match status" value="1"/>
</dbReference>
<dbReference type="EMBL" id="WNZW01000019">
    <property type="protein sequence ID" value="MUG48067.1"/>
    <property type="molecule type" value="Genomic_DNA"/>
</dbReference>
<evidence type="ECO:0000256" key="2">
    <source>
        <dbReference type="SAM" id="Phobius"/>
    </source>
</evidence>
<feature type="transmembrane region" description="Helical" evidence="2">
    <location>
        <begin position="52"/>
        <end position="80"/>
    </location>
</feature>
<dbReference type="RefSeq" id="WP_155613417.1">
    <property type="nucleotide sequence ID" value="NZ_WNZW01000019.1"/>
</dbReference>
<organism evidence="3 4">
    <name type="scientific">Paenibacillus woosongensis</name>
    <dbReference type="NCBI Taxonomy" id="307580"/>
    <lineage>
        <taxon>Bacteria</taxon>
        <taxon>Bacillati</taxon>
        <taxon>Bacillota</taxon>
        <taxon>Bacilli</taxon>
        <taxon>Bacillales</taxon>
        <taxon>Paenibacillaceae</taxon>
        <taxon>Paenibacillus</taxon>
    </lineage>
</organism>
<comment type="caution">
    <text evidence="3">The sequence shown here is derived from an EMBL/GenBank/DDBJ whole genome shotgun (WGS) entry which is preliminary data.</text>
</comment>